<dbReference type="Proteomes" id="UP001185028">
    <property type="component" value="Unassembled WGS sequence"/>
</dbReference>
<name>A0ABU1IV46_9BACL</name>
<gene>
    <name evidence="1" type="ORF">JOC58_001016</name>
</gene>
<dbReference type="EMBL" id="JAVDQH010000003">
    <property type="protein sequence ID" value="MDR6243131.1"/>
    <property type="molecule type" value="Genomic_DNA"/>
</dbReference>
<proteinExistence type="predicted"/>
<accession>A0ABU1IV46</accession>
<reference evidence="1 2" key="1">
    <citation type="submission" date="2023-07" db="EMBL/GenBank/DDBJ databases">
        <title>Genomic Encyclopedia of Type Strains, Phase IV (KMG-IV): sequencing the most valuable type-strain genomes for metagenomic binning, comparative biology and taxonomic classification.</title>
        <authorList>
            <person name="Goeker M."/>
        </authorList>
    </citation>
    <scope>NUCLEOTIDE SEQUENCE [LARGE SCALE GENOMIC DNA]</scope>
    <source>
        <strain evidence="1 2">DSM 22170</strain>
    </source>
</reference>
<sequence>MFRKLFKRFVPKVPEPHEISKKPEIDRVKRQARIERIAYQDASEKLKREIEMNGFAPYLIYEHKKGEHQRDT</sequence>
<keyword evidence="2" id="KW-1185">Reference proteome</keyword>
<organism evidence="1 2">
    <name type="scientific">Paenibacillus hunanensis</name>
    <dbReference type="NCBI Taxonomy" id="539262"/>
    <lineage>
        <taxon>Bacteria</taxon>
        <taxon>Bacillati</taxon>
        <taxon>Bacillota</taxon>
        <taxon>Bacilli</taxon>
        <taxon>Bacillales</taxon>
        <taxon>Paenibacillaceae</taxon>
        <taxon>Paenibacillus</taxon>
    </lineage>
</organism>
<evidence type="ECO:0000313" key="2">
    <source>
        <dbReference type="Proteomes" id="UP001185028"/>
    </source>
</evidence>
<dbReference type="RefSeq" id="WP_188775391.1">
    <property type="nucleotide sequence ID" value="NZ_BMMB01000004.1"/>
</dbReference>
<evidence type="ECO:0000313" key="1">
    <source>
        <dbReference type="EMBL" id="MDR6243131.1"/>
    </source>
</evidence>
<protein>
    <submittedName>
        <fullName evidence="1">Uncharacterized protein</fullName>
    </submittedName>
</protein>
<comment type="caution">
    <text evidence="1">The sequence shown here is derived from an EMBL/GenBank/DDBJ whole genome shotgun (WGS) entry which is preliminary data.</text>
</comment>